<reference evidence="3 5" key="1">
    <citation type="submission" date="2015-07" db="EMBL/GenBank/DDBJ databases">
        <title>Genome of Polaribacter dokdonenesis DSW-5, isolated from seawater off Dokdo in Korea.</title>
        <authorList>
            <person name="Yoon K."/>
            <person name="Song J.Y."/>
            <person name="Kim J.F."/>
        </authorList>
    </citation>
    <scope>NUCLEOTIDE SEQUENCE [LARGE SCALE GENOMIC DNA]</scope>
    <source>
        <strain evidence="3 5">DSW-5</strain>
    </source>
</reference>
<dbReference type="Gene3D" id="3.10.620.30">
    <property type="match status" value="1"/>
</dbReference>
<dbReference type="Proteomes" id="UP000183071">
    <property type="component" value="Unassembled WGS sequence"/>
</dbReference>
<gene>
    <name evidence="3" type="ORF">I602_899</name>
    <name evidence="4" type="ORF">SAMN05444353_0878</name>
</gene>
<comment type="caution">
    <text evidence="3">The sequence shown here is derived from an EMBL/GenBank/DDBJ whole genome shotgun (WGS) entry which is preliminary data.</text>
</comment>
<feature type="domain" description="DUF3857" evidence="2">
    <location>
        <begin position="69"/>
        <end position="195"/>
    </location>
</feature>
<dbReference type="STRING" id="1300348.I602_899"/>
<dbReference type="Gene3D" id="2.60.40.3140">
    <property type="match status" value="1"/>
</dbReference>
<keyword evidence="1" id="KW-0732">Signal</keyword>
<evidence type="ECO:0000313" key="4">
    <source>
        <dbReference type="EMBL" id="SEE13571.1"/>
    </source>
</evidence>
<name>A0A0M9CFX1_9FLAO</name>
<dbReference type="Gene3D" id="2.60.120.1130">
    <property type="match status" value="1"/>
</dbReference>
<accession>A0A0M9CFX1</accession>
<dbReference type="Pfam" id="PF12969">
    <property type="entry name" value="DUF3857"/>
    <property type="match status" value="1"/>
</dbReference>
<dbReference type="InterPro" id="IPR024618">
    <property type="entry name" value="DUF3857"/>
</dbReference>
<evidence type="ECO:0000313" key="6">
    <source>
        <dbReference type="Proteomes" id="UP000183071"/>
    </source>
</evidence>
<feature type="chain" id="PRO_5005833033" description="DUF3857 domain-containing protein" evidence="1">
    <location>
        <begin position="20"/>
        <end position="653"/>
    </location>
</feature>
<dbReference type="AlphaFoldDB" id="A0A0M9CFX1"/>
<protein>
    <recommendedName>
        <fullName evidence="2">DUF3857 domain-containing protein</fullName>
    </recommendedName>
</protein>
<dbReference type="RefSeq" id="WP_074613518.1">
    <property type="nucleotide sequence ID" value="NZ_FNUE01000001.1"/>
</dbReference>
<dbReference type="EMBL" id="FNUE01000001">
    <property type="protein sequence ID" value="SEE13571.1"/>
    <property type="molecule type" value="Genomic_DNA"/>
</dbReference>
<dbReference type="PATRIC" id="fig|1300348.6.peg.899"/>
<feature type="signal peptide" evidence="1">
    <location>
        <begin position="1"/>
        <end position="19"/>
    </location>
</feature>
<reference evidence="4 6" key="2">
    <citation type="submission" date="2016-10" db="EMBL/GenBank/DDBJ databases">
        <authorList>
            <person name="Varghese N."/>
            <person name="Submissions S."/>
        </authorList>
    </citation>
    <scope>NUCLEOTIDE SEQUENCE [LARGE SCALE GENOMIC DNA]</scope>
    <source>
        <strain evidence="4 6">DSW-5</strain>
    </source>
</reference>
<evidence type="ECO:0000256" key="1">
    <source>
        <dbReference type="SAM" id="SignalP"/>
    </source>
</evidence>
<organism evidence="3 5">
    <name type="scientific">Polaribacter dokdonensis DSW-5</name>
    <dbReference type="NCBI Taxonomy" id="1300348"/>
    <lineage>
        <taxon>Bacteria</taxon>
        <taxon>Pseudomonadati</taxon>
        <taxon>Bacteroidota</taxon>
        <taxon>Flavobacteriia</taxon>
        <taxon>Flavobacteriales</taxon>
        <taxon>Flavobacteriaceae</taxon>
    </lineage>
</organism>
<sequence>MKRKILITLLLVVYQISFCQNTPFFKGYDWDSNPNYSVKETTESMISIKEKLVTEFFYDGDDFVEYFLEHKVLWLNSDDAIEDYNKIYLPFSSDSELQVNKARVIDVTGKIINLDDSKILTAEDEESGRTYKYFAFEGITKGSYIEFLYVVKRSPLYMGKKLYVQASYPKKDVQFDLFSPSNLVFDFKSYNNLPDFIEDTTVVNKNHYKLRLNKVNKLENEYLSAYNASRGFFIYKLDRNTANNSNNIVSYDKVSQNLYSYYYKEYSKKTNQAIKTFINELDLNNITEEEQKIRGIDNYIKSNVFSSDIASDDLENLDEVLSKKVANETGVLKLYLALLRSLNIKHELVLTSNRKELKFDRKFESNNFLTEFLIYFPKYKKYLSPNANNTRYGFPAPYYTDNYGLFIKEVTVGNFKSALGKIKYIKPVKAKENYDTMIVDVSFDKQDLTSNSIHFERAFNGYYAMNIQPFTNLIVGEKREELINSIFENISENIEISKSEMVNDKPELFGVEPITFISDFTTNDFVEKAGRKYLFKLGKLIGAQMQLYQEKERVLPLENEFQRSYFRTINIQIPDGFKITNLDDINLNNVYLLKGKEVFSFKSFFSIENNLLKITADEHYRKNIVPVDIYEEYRKVINSAADFNKIVLLLELK</sequence>
<proteinExistence type="predicted"/>
<dbReference type="EMBL" id="LGBR01000001">
    <property type="protein sequence ID" value="KOY51339.1"/>
    <property type="molecule type" value="Genomic_DNA"/>
</dbReference>
<dbReference type="Proteomes" id="UP000037716">
    <property type="component" value="Unassembled WGS sequence"/>
</dbReference>
<evidence type="ECO:0000313" key="5">
    <source>
        <dbReference type="Proteomes" id="UP000037716"/>
    </source>
</evidence>
<keyword evidence="6" id="KW-1185">Reference proteome</keyword>
<evidence type="ECO:0000259" key="2">
    <source>
        <dbReference type="Pfam" id="PF12969"/>
    </source>
</evidence>
<evidence type="ECO:0000313" key="3">
    <source>
        <dbReference type="EMBL" id="KOY51339.1"/>
    </source>
</evidence>